<dbReference type="GeneID" id="47013325"/>
<reference evidence="3 5" key="1">
    <citation type="submission" date="2018-12" db="EMBL/GenBank/DDBJ databases">
        <title>Whole genome sequence of a Pandoraea apista isolate from a patient with cystic fibrosis.</title>
        <authorList>
            <person name="Kenna D.T."/>
            <person name="Turton J.F."/>
        </authorList>
    </citation>
    <scope>NUCLEOTIDE SEQUENCE [LARGE SCALE GENOMIC DNA]</scope>
    <source>
        <strain evidence="3 5">Pa13324</strain>
    </source>
</reference>
<evidence type="ECO:0000313" key="3">
    <source>
        <dbReference type="EMBL" id="RSK75604.1"/>
    </source>
</evidence>
<gene>
    <name evidence="3" type="ORF">EJE83_23110</name>
    <name evidence="4" type="ORF">PAP18089_02018</name>
</gene>
<dbReference type="Proteomes" id="UP000270216">
    <property type="component" value="Unassembled WGS sequence"/>
</dbReference>
<dbReference type="AlphaFoldDB" id="A0A0B5EZL8"/>
<dbReference type="InterPro" id="IPR032698">
    <property type="entry name" value="SirB1_N"/>
</dbReference>
<comment type="similarity">
    <text evidence="1">Belongs to the UPF0162 family.</text>
</comment>
<sequence>MANRILEYFAALVASDDGLPLTEAAIAIAQDVYPDLDVQDTLTQIDALAARLAKRLPPDAGPLQKLQLLDHYFFRELGFSVNQNDYYDPDNSHLHVVLDRRRGIPISLAVLCMEIGHQIGLPLRGLSFPGHFLLRLAVPAGDVVIDPLSGNSLSPQRLLEMVEPYLKHYRDESAEPIQELALWALLHPFLEPATPREILARMLRNLRAIYTQSERWERLLAVQERMVLLLPDQPVERRDRGLAYARLGLVRPAQDDLELYLGKRPDADDADAIRQVLDDLSRRPGSHG</sequence>
<proteinExistence type="inferred from homology"/>
<dbReference type="PANTHER" id="PTHR31350">
    <property type="entry name" value="SI:DKEY-261L7.2"/>
    <property type="match status" value="1"/>
</dbReference>
<evidence type="ECO:0000256" key="1">
    <source>
        <dbReference type="ARBA" id="ARBA00007100"/>
    </source>
</evidence>
<dbReference type="EMBL" id="RWHX01000063">
    <property type="protein sequence ID" value="RSK75604.1"/>
    <property type="molecule type" value="Genomic_DNA"/>
</dbReference>
<name>A0A0B5EZL8_9BURK</name>
<feature type="domain" description="Protein SirB1 N-terminal" evidence="2">
    <location>
        <begin position="41"/>
        <end position="204"/>
    </location>
</feature>
<evidence type="ECO:0000313" key="4">
    <source>
        <dbReference type="EMBL" id="VVG71046.1"/>
    </source>
</evidence>
<protein>
    <submittedName>
        <fullName evidence="3">Tetratricopeptide repeat protein</fullName>
    </submittedName>
    <submittedName>
        <fullName evidence="4">Transglutaminase</fullName>
    </submittedName>
</protein>
<evidence type="ECO:0000259" key="2">
    <source>
        <dbReference type="Pfam" id="PF13369"/>
    </source>
</evidence>
<dbReference type="Pfam" id="PF13369">
    <property type="entry name" value="Transglut_core2"/>
    <property type="match status" value="1"/>
</dbReference>
<dbReference type="OrthoDB" id="232498at2"/>
<dbReference type="Proteomes" id="UP000364291">
    <property type="component" value="Unassembled WGS sequence"/>
</dbReference>
<evidence type="ECO:0000313" key="6">
    <source>
        <dbReference type="Proteomes" id="UP000364291"/>
    </source>
</evidence>
<organism evidence="4 6">
    <name type="scientific">Pandoraea apista</name>
    <dbReference type="NCBI Taxonomy" id="93218"/>
    <lineage>
        <taxon>Bacteria</taxon>
        <taxon>Pseudomonadati</taxon>
        <taxon>Pseudomonadota</taxon>
        <taxon>Betaproteobacteria</taxon>
        <taxon>Burkholderiales</taxon>
        <taxon>Burkholderiaceae</taxon>
        <taxon>Pandoraea</taxon>
    </lineage>
</organism>
<evidence type="ECO:0000313" key="5">
    <source>
        <dbReference type="Proteomes" id="UP000270216"/>
    </source>
</evidence>
<dbReference type="KEGG" id="papi:SG18_03490"/>
<keyword evidence="5" id="KW-1185">Reference proteome</keyword>
<dbReference type="EMBL" id="CABPSX010000003">
    <property type="protein sequence ID" value="VVG71046.1"/>
    <property type="molecule type" value="Genomic_DNA"/>
</dbReference>
<dbReference type="Pfam" id="PF13371">
    <property type="entry name" value="TPR_9"/>
    <property type="match status" value="1"/>
</dbReference>
<accession>A0A0B5EZL8</accession>
<dbReference type="PANTHER" id="PTHR31350:SF21">
    <property type="entry name" value="F-BOX ONLY PROTEIN 21"/>
    <property type="match status" value="1"/>
</dbReference>
<reference evidence="4 6" key="2">
    <citation type="submission" date="2019-08" db="EMBL/GenBank/DDBJ databases">
        <authorList>
            <person name="Peeters C."/>
        </authorList>
    </citation>
    <scope>NUCLEOTIDE SEQUENCE [LARGE SCALE GENOMIC DNA]</scope>
    <source>
        <strain evidence="4 6">LMG 18089</strain>
    </source>
</reference>
<dbReference type="RefSeq" id="WP_042112686.1">
    <property type="nucleotide sequence ID" value="NZ_CABPSX010000003.1"/>
</dbReference>
<dbReference type="STRING" id="93218.XM39_03490"/>